<feature type="region of interest" description="Disordered" evidence="2">
    <location>
        <begin position="59"/>
        <end position="101"/>
    </location>
</feature>
<dbReference type="SMART" id="SM00398">
    <property type="entry name" value="HMG"/>
    <property type="match status" value="1"/>
</dbReference>
<gene>
    <name evidence="4" type="ORF">DLAC_05173</name>
</gene>
<feature type="compositionally biased region" description="Basic and acidic residues" evidence="2">
    <location>
        <begin position="59"/>
        <end position="78"/>
    </location>
</feature>
<feature type="compositionally biased region" description="Polar residues" evidence="2">
    <location>
        <begin position="1"/>
        <end position="12"/>
    </location>
</feature>
<dbReference type="InterPro" id="IPR036910">
    <property type="entry name" value="HMG_box_dom_sf"/>
</dbReference>
<dbReference type="Gene3D" id="1.10.30.10">
    <property type="entry name" value="High mobility group box domain"/>
    <property type="match status" value="1"/>
</dbReference>
<proteinExistence type="predicted"/>
<evidence type="ECO:0000313" key="4">
    <source>
        <dbReference type="EMBL" id="KYQ93781.1"/>
    </source>
</evidence>
<dbReference type="InParanoid" id="A0A151ZIF4"/>
<organism evidence="4 5">
    <name type="scientific">Tieghemostelium lacteum</name>
    <name type="common">Slime mold</name>
    <name type="synonym">Dictyostelium lacteum</name>
    <dbReference type="NCBI Taxonomy" id="361077"/>
    <lineage>
        <taxon>Eukaryota</taxon>
        <taxon>Amoebozoa</taxon>
        <taxon>Evosea</taxon>
        <taxon>Eumycetozoa</taxon>
        <taxon>Dictyostelia</taxon>
        <taxon>Dictyosteliales</taxon>
        <taxon>Raperosteliaceae</taxon>
        <taxon>Tieghemostelium</taxon>
    </lineage>
</organism>
<dbReference type="GO" id="GO:0003677">
    <property type="term" value="F:DNA binding"/>
    <property type="evidence" value="ECO:0007669"/>
    <property type="project" value="UniProtKB-UniRule"/>
</dbReference>
<dbReference type="OrthoDB" id="1919336at2759"/>
<sequence length="319" mass="36880">MTKAKVTTNVPKSTLEAEKPKKTGQNKQETQEPVVVISEEQQIENELIEARENLKQFKLKEKQQREQHEKDVKKKLTDDTGSANTTVNHEHVSGVKRSKPSAPVSAYTFFKQANASKGSGWCVEKWKEMDEIAKKPFNDQANKDKTRYQQQMAEYEKIHAQVTHHKVQKKDLKKQDSDEEKKNTGPVKLTKKQKLQKVKDEKEKAKQERLSRGRTASDIAKSPSNTSSSPKNKIDLDDDEDEDEEENNDEDDEEYDSDEEDEDEEDSDGNPFEENEIVDDDEIYVNDDDDGWSDMKSGFKSHNPHTQKIKVNPNRRWNK</sequence>
<evidence type="ECO:0000313" key="5">
    <source>
        <dbReference type="Proteomes" id="UP000076078"/>
    </source>
</evidence>
<evidence type="ECO:0000259" key="3">
    <source>
        <dbReference type="PROSITE" id="PS50118"/>
    </source>
</evidence>
<feature type="compositionally biased region" description="Basic and acidic residues" evidence="2">
    <location>
        <begin position="169"/>
        <end position="183"/>
    </location>
</feature>
<dbReference type="AlphaFoldDB" id="A0A151ZIF4"/>
<dbReference type="PROSITE" id="PS50118">
    <property type="entry name" value="HMG_BOX_2"/>
    <property type="match status" value="1"/>
</dbReference>
<keyword evidence="5" id="KW-1185">Reference proteome</keyword>
<name>A0A151ZIF4_TIELA</name>
<dbReference type="STRING" id="361077.A0A151ZIF4"/>
<accession>A0A151ZIF4</accession>
<evidence type="ECO:0000256" key="2">
    <source>
        <dbReference type="SAM" id="MobiDB-lite"/>
    </source>
</evidence>
<feature type="compositionally biased region" description="Basic and acidic residues" evidence="2">
    <location>
        <begin position="133"/>
        <end position="147"/>
    </location>
</feature>
<feature type="domain" description="HMG box" evidence="3">
    <location>
        <begin position="100"/>
        <end position="156"/>
    </location>
</feature>
<feature type="DNA-binding region" description="HMG box" evidence="1">
    <location>
        <begin position="100"/>
        <end position="156"/>
    </location>
</feature>
<feature type="compositionally biased region" description="Low complexity" evidence="2">
    <location>
        <begin position="221"/>
        <end position="231"/>
    </location>
</feature>
<reference evidence="4 5" key="1">
    <citation type="submission" date="2015-12" db="EMBL/GenBank/DDBJ databases">
        <title>Dictyostelia acquired genes for synthesis and detection of signals that induce cell-type specialization by lateral gene transfer from prokaryotes.</title>
        <authorList>
            <person name="Gloeckner G."/>
            <person name="Schaap P."/>
        </authorList>
    </citation>
    <scope>NUCLEOTIDE SEQUENCE [LARGE SCALE GENOMIC DNA]</scope>
    <source>
        <strain evidence="4 5">TK</strain>
    </source>
</reference>
<evidence type="ECO:0000256" key="1">
    <source>
        <dbReference type="PROSITE-ProRule" id="PRU00267"/>
    </source>
</evidence>
<feature type="compositionally biased region" description="Basic and acidic residues" evidence="2">
    <location>
        <begin position="197"/>
        <end position="211"/>
    </location>
</feature>
<dbReference type="InterPro" id="IPR009071">
    <property type="entry name" value="HMG_box_dom"/>
</dbReference>
<feature type="region of interest" description="Disordered" evidence="2">
    <location>
        <begin position="1"/>
        <end position="33"/>
    </location>
</feature>
<dbReference type="EMBL" id="LODT01000025">
    <property type="protein sequence ID" value="KYQ93781.1"/>
    <property type="molecule type" value="Genomic_DNA"/>
</dbReference>
<dbReference type="OMA" id="TQMEEYE"/>
<protein>
    <submittedName>
        <fullName evidence="4">HMG1/2 box-containing protein</fullName>
    </submittedName>
</protein>
<feature type="compositionally biased region" description="Acidic residues" evidence="2">
    <location>
        <begin position="236"/>
        <end position="292"/>
    </location>
</feature>
<dbReference type="FunCoup" id="A0A151ZIF4">
    <property type="interactions" value="425"/>
</dbReference>
<feature type="region of interest" description="Disordered" evidence="2">
    <location>
        <begin position="133"/>
        <end position="319"/>
    </location>
</feature>
<dbReference type="SUPFAM" id="SSF47095">
    <property type="entry name" value="HMG-box"/>
    <property type="match status" value="1"/>
</dbReference>
<keyword evidence="1" id="KW-0539">Nucleus</keyword>
<keyword evidence="1" id="KW-0238">DNA-binding</keyword>
<dbReference type="Proteomes" id="UP000076078">
    <property type="component" value="Unassembled WGS sequence"/>
</dbReference>
<comment type="caution">
    <text evidence="4">The sequence shown here is derived from an EMBL/GenBank/DDBJ whole genome shotgun (WGS) entry which is preliminary data.</text>
</comment>
<dbReference type="GO" id="GO:0005634">
    <property type="term" value="C:nucleus"/>
    <property type="evidence" value="ECO:0007669"/>
    <property type="project" value="UniProtKB-UniRule"/>
</dbReference>